<reference evidence="3 4" key="1">
    <citation type="journal article" date="2017" name="Antonie Van Leeuwenhoek">
        <title>Rhizobium rhizosphaerae sp. nov., a novel species isolated from rice rhizosphere.</title>
        <authorList>
            <person name="Zhao J.J."/>
            <person name="Zhang J."/>
            <person name="Zhang R.J."/>
            <person name="Zhang C.W."/>
            <person name="Yin H.Q."/>
            <person name="Zhang X.X."/>
        </authorList>
    </citation>
    <scope>NUCLEOTIDE SEQUENCE [LARGE SCALE GENOMIC DNA]</scope>
    <source>
        <strain evidence="3 4">BSs20135</strain>
    </source>
</reference>
<keyword evidence="4" id="KW-1185">Reference proteome</keyword>
<feature type="repeat" description="TPR" evidence="1">
    <location>
        <begin position="70"/>
        <end position="103"/>
    </location>
</feature>
<comment type="caution">
    <text evidence="3">The sequence shown here is derived from an EMBL/GenBank/DDBJ whole genome shotgun (WGS) entry which is preliminary data.</text>
</comment>
<dbReference type="InterPro" id="IPR011990">
    <property type="entry name" value="TPR-like_helical_dom_sf"/>
</dbReference>
<dbReference type="Gene3D" id="1.25.40.10">
    <property type="entry name" value="Tetratricopeptide repeat domain"/>
    <property type="match status" value="1"/>
</dbReference>
<feature type="chain" id="PRO_5003897986" evidence="2">
    <location>
        <begin position="19"/>
        <end position="118"/>
    </location>
</feature>
<evidence type="ECO:0000256" key="1">
    <source>
        <dbReference type="PROSITE-ProRule" id="PRU00339"/>
    </source>
</evidence>
<protein>
    <submittedName>
        <fullName evidence="3">Uncharacterized protein</fullName>
    </submittedName>
</protein>
<dbReference type="STRING" id="493475.GARC_0834"/>
<evidence type="ECO:0000313" key="4">
    <source>
        <dbReference type="Proteomes" id="UP000006327"/>
    </source>
</evidence>
<evidence type="ECO:0000313" key="3">
    <source>
        <dbReference type="EMBL" id="GAC17815.1"/>
    </source>
</evidence>
<keyword evidence="1" id="KW-0802">TPR repeat</keyword>
<dbReference type="PROSITE" id="PS50005">
    <property type="entry name" value="TPR"/>
    <property type="match status" value="1"/>
</dbReference>
<keyword evidence="2" id="KW-0732">Signal</keyword>
<name>K6Z323_9ALTE</name>
<gene>
    <name evidence="3" type="ORF">GARC_0834</name>
</gene>
<feature type="signal peptide" evidence="2">
    <location>
        <begin position="1"/>
        <end position="18"/>
    </location>
</feature>
<organism evidence="3 4">
    <name type="scientific">Paraglaciecola arctica BSs20135</name>
    <dbReference type="NCBI Taxonomy" id="493475"/>
    <lineage>
        <taxon>Bacteria</taxon>
        <taxon>Pseudomonadati</taxon>
        <taxon>Pseudomonadota</taxon>
        <taxon>Gammaproteobacteria</taxon>
        <taxon>Alteromonadales</taxon>
        <taxon>Alteromonadaceae</taxon>
        <taxon>Paraglaciecola</taxon>
    </lineage>
</organism>
<dbReference type="SUPFAM" id="SSF48452">
    <property type="entry name" value="TPR-like"/>
    <property type="match status" value="1"/>
</dbReference>
<dbReference type="InterPro" id="IPR019734">
    <property type="entry name" value="TPR_rpt"/>
</dbReference>
<dbReference type="Proteomes" id="UP000006327">
    <property type="component" value="Unassembled WGS sequence"/>
</dbReference>
<dbReference type="EMBL" id="BAEO01000010">
    <property type="protein sequence ID" value="GAC17815.1"/>
    <property type="molecule type" value="Genomic_DNA"/>
</dbReference>
<dbReference type="RefSeq" id="WP_007616997.1">
    <property type="nucleotide sequence ID" value="NZ_BAEO01000010.1"/>
</dbReference>
<evidence type="ECO:0000256" key="2">
    <source>
        <dbReference type="SAM" id="SignalP"/>
    </source>
</evidence>
<accession>K6Z323</accession>
<sequence>MNKLLFFILLTYCCSAWSVSKATSVDSSSDISNIIEEIEQAKYSNPEQAKALALESLKITQSYDNIKPQIQLYKILGELEIELANYEAAITYFSTGLSLSEGINKQSLMIDMLNALTN</sequence>
<proteinExistence type="predicted"/>
<dbReference type="AlphaFoldDB" id="K6Z323"/>